<evidence type="ECO:0000313" key="2">
    <source>
        <dbReference type="Proteomes" id="UP001280156"/>
    </source>
</evidence>
<organism evidence="1 2">
    <name type="scientific">Mesorhizobium humile</name>
    <dbReference type="NCBI Taxonomy" id="3072313"/>
    <lineage>
        <taxon>Bacteria</taxon>
        <taxon>Pseudomonadati</taxon>
        <taxon>Pseudomonadota</taxon>
        <taxon>Alphaproteobacteria</taxon>
        <taxon>Hyphomicrobiales</taxon>
        <taxon>Phyllobacteriaceae</taxon>
        <taxon>Mesorhizobium</taxon>
    </lineage>
</organism>
<comment type="caution">
    <text evidence="1">The sequence shown here is derived from an EMBL/GenBank/DDBJ whole genome shotgun (WGS) entry which is preliminary data.</text>
</comment>
<keyword evidence="2" id="KW-1185">Reference proteome</keyword>
<accession>A0ABU4YDS9</accession>
<dbReference type="Proteomes" id="UP001280156">
    <property type="component" value="Unassembled WGS sequence"/>
</dbReference>
<name>A0ABU4YDS9_9HYPH</name>
<dbReference type="RefSeq" id="WP_320296361.1">
    <property type="nucleotide sequence ID" value="NZ_JAVIIU010000006.1"/>
</dbReference>
<proteinExistence type="predicted"/>
<evidence type="ECO:0000313" key="1">
    <source>
        <dbReference type="EMBL" id="MDX8485073.1"/>
    </source>
</evidence>
<gene>
    <name evidence="1" type="ORF">RFM52_07710</name>
</gene>
<dbReference type="EMBL" id="JAVIIV010000004">
    <property type="protein sequence ID" value="MDX8485073.1"/>
    <property type="molecule type" value="Genomic_DNA"/>
</dbReference>
<protein>
    <submittedName>
        <fullName evidence="1">Uncharacterized protein</fullName>
    </submittedName>
</protein>
<sequence>MAEQFGVEPWSKEFYQIIFCIIERADYLIALIDEIELDEDIRNEAKTHVNQAKLAFSKASLSNRWTKDGPGLSRLKRENIQPIKMLSPQVRQKISFPKLNGEELSELVAMLDELEGWLQEHQLKEQDFIRQALIDGTRQVRFRLERVGWLGWGYTVESLRDVIGAYLALERGFPDLTTAPDAEAVLKKTGAFIKKFYEKTALIKDVSDTADFLLRAYGATTLLLKGAGIAGLLTFGG</sequence>
<reference evidence="1 2" key="1">
    <citation type="submission" date="2023-08" db="EMBL/GenBank/DDBJ databases">
        <title>Implementing the SeqCode for naming new Mesorhizobium species isolated from Vachellia karroo root nodules.</title>
        <authorList>
            <person name="Van Lill M."/>
        </authorList>
    </citation>
    <scope>NUCLEOTIDE SEQUENCE [LARGE SCALE GENOMIC DNA]</scope>
    <source>
        <strain evidence="1 2">VK2B</strain>
    </source>
</reference>